<dbReference type="Pfam" id="PF01609">
    <property type="entry name" value="DDE_Tnp_1"/>
    <property type="match status" value="1"/>
</dbReference>
<dbReference type="EMBL" id="CP065686">
    <property type="protein sequence ID" value="QPS43958.1"/>
    <property type="molecule type" value="Genomic_DNA"/>
</dbReference>
<evidence type="ECO:0000313" key="7">
    <source>
        <dbReference type="EMBL" id="QPS45331.1"/>
    </source>
</evidence>
<evidence type="ECO:0000313" key="5">
    <source>
        <dbReference type="EMBL" id="QPS43958.1"/>
    </source>
</evidence>
<dbReference type="EMBL" id="CP065686">
    <property type="protein sequence ID" value="QPS43737.1"/>
    <property type="molecule type" value="Genomic_DNA"/>
</dbReference>
<reference evidence="3 10" key="1">
    <citation type="submission" date="2020-12" db="EMBL/GenBank/DDBJ databases">
        <title>FDA dAtabase for Regulatory Grade micrObial Sequences (FDA-ARGOS): Supporting development and validation of Infectious Disease Dx tests.</title>
        <authorList>
            <person name="Nelson B."/>
            <person name="Plummer A."/>
            <person name="Tallon L."/>
            <person name="Sadzewicz L."/>
            <person name="Zhao X."/>
            <person name="Boylan J."/>
            <person name="Ott S."/>
            <person name="Bowen H."/>
            <person name="Vavikolanu K."/>
            <person name="Mehta A."/>
            <person name="Aluvathingal J."/>
            <person name="Nadendla S."/>
            <person name="Myers T."/>
            <person name="Yan Y."/>
            <person name="Sichtig H."/>
        </authorList>
    </citation>
    <scope>NUCLEOTIDE SEQUENCE [LARGE SCALE GENOMIC DNA]</scope>
    <source>
        <strain evidence="3 10">FDAARGOS_899</strain>
    </source>
</reference>
<dbReference type="InterPro" id="IPR051698">
    <property type="entry name" value="Transposase_11-like"/>
</dbReference>
<feature type="domain" description="Transposase IS4-like" evidence="1">
    <location>
        <begin position="101"/>
        <end position="336"/>
    </location>
</feature>
<dbReference type="AlphaFoldDB" id="A0A7U4PBF4"/>
<dbReference type="KEGG" id="bhg:I6G56_10415"/>
<dbReference type="InterPro" id="IPR047647">
    <property type="entry name" value="ISAs1_transpos"/>
</dbReference>
<dbReference type="PANTHER" id="PTHR30298:SF0">
    <property type="entry name" value="PROTEIN YBFL-RELATED"/>
    <property type="match status" value="1"/>
</dbReference>
<evidence type="ECO:0000259" key="2">
    <source>
        <dbReference type="Pfam" id="PF13808"/>
    </source>
</evidence>
<dbReference type="PANTHER" id="PTHR30298">
    <property type="entry name" value="H REPEAT-ASSOCIATED PREDICTED TRANSPOSASE"/>
    <property type="match status" value="1"/>
</dbReference>
<evidence type="ECO:0000313" key="8">
    <source>
        <dbReference type="EMBL" id="QPS45430.1"/>
    </source>
</evidence>
<dbReference type="KEGG" id="bhg:I6G56_09870"/>
<evidence type="ECO:0000313" key="10">
    <source>
        <dbReference type="Proteomes" id="UP000594943"/>
    </source>
</evidence>
<evidence type="ECO:0000313" key="6">
    <source>
        <dbReference type="EMBL" id="QPS45194.1"/>
    </source>
</evidence>
<evidence type="ECO:0000313" key="3">
    <source>
        <dbReference type="EMBL" id="QPS42956.1"/>
    </source>
</evidence>
<proteinExistence type="predicted"/>
<dbReference type="RefSeq" id="WP_006029871.1">
    <property type="nucleotide sequence ID" value="NZ_CM003626.1"/>
</dbReference>
<dbReference type="EMBL" id="CP065686">
    <property type="protein sequence ID" value="QPS42956.1"/>
    <property type="molecule type" value="Genomic_DNA"/>
</dbReference>
<dbReference type="GO" id="GO:0003677">
    <property type="term" value="F:DNA binding"/>
    <property type="evidence" value="ECO:0007669"/>
    <property type="project" value="InterPro"/>
</dbReference>
<dbReference type="EMBL" id="CP065686">
    <property type="protein sequence ID" value="QPS45331.1"/>
    <property type="molecule type" value="Genomic_DNA"/>
</dbReference>
<feature type="domain" description="H repeat-associated protein N-terminal" evidence="2">
    <location>
        <begin position="6"/>
        <end position="91"/>
    </location>
</feature>
<dbReference type="InterPro" id="IPR002559">
    <property type="entry name" value="Transposase_11"/>
</dbReference>
<dbReference type="EMBL" id="CP065687">
    <property type="protein sequence ID" value="QPS45775.1"/>
    <property type="molecule type" value="Genomic_DNA"/>
</dbReference>
<dbReference type="GO" id="GO:0004803">
    <property type="term" value="F:transposase activity"/>
    <property type="evidence" value="ECO:0007669"/>
    <property type="project" value="InterPro"/>
</dbReference>
<sequence>MPTIMDAFAELRDPRCRACRYPLQEILFAALCAVLCGVEDWETMTLWGRTQLAWLRSHLAYENGVPSPDTFRRVFGALSAKAFERCFIDWVGQLCPALAGQHVAIDGKAVRGNRSGTHAALHLVSAWCSNNGLSLGQVSTADKSNEITAIPELLAALDLQGATITIDAIGTQHEIARTIVEAGADYVLAVKDNQPRLAEGVRQWFAAAQDGKLESSYWEHTEHDKGHGRLETRVCRVSDDVAWLSGTGQHWAGLQRLVMLERTRQIGEKVTTERCYYISSKAVKATEMAPIIRAHWGIENQLHWVLDVSWGEDASLIRDTLAARNMASLRKITLNLARLAQSRQPKKVSLKNIRNLAAWDTAMRDSILGLA</sequence>
<dbReference type="KEGG" id="bhg:I6G56_19795"/>
<dbReference type="Proteomes" id="UP000594943">
    <property type="component" value="Chromosome 2"/>
</dbReference>
<protein>
    <submittedName>
        <fullName evidence="3">ISAs1 family transposase</fullName>
    </submittedName>
</protein>
<accession>A0A7T2WWG0</accession>
<dbReference type="EMBL" id="CP065686">
    <property type="protein sequence ID" value="QPS45194.1"/>
    <property type="molecule type" value="Genomic_DNA"/>
</dbReference>
<gene>
    <name evidence="5" type="ORF">I6G56_02285</name>
    <name evidence="6" type="ORF">I6G56_09125</name>
    <name evidence="7" type="ORF">I6G56_09870</name>
    <name evidence="8" type="ORF">I6G56_10415</name>
    <name evidence="3" type="ORF">I6G56_15425</name>
    <name evidence="4" type="ORF">I6G56_19795</name>
    <name evidence="9" type="ORF">I6G56_26925</name>
</gene>
<organism evidence="3 10">
    <name type="scientific">Burkholderia humptydooensis</name>
    <dbReference type="NCBI Taxonomy" id="430531"/>
    <lineage>
        <taxon>Bacteria</taxon>
        <taxon>Pseudomonadati</taxon>
        <taxon>Pseudomonadota</taxon>
        <taxon>Betaproteobacteria</taxon>
        <taxon>Burkholderiales</taxon>
        <taxon>Burkholderiaceae</taxon>
        <taxon>Burkholderia</taxon>
        <taxon>pseudomallei group</taxon>
    </lineage>
</organism>
<dbReference type="Proteomes" id="UP000594943">
    <property type="component" value="Chromosome 1"/>
</dbReference>
<dbReference type="NCBIfam" id="NF033564">
    <property type="entry name" value="transpos_ISAs1"/>
    <property type="match status" value="1"/>
</dbReference>
<accession>A0A7U4PBF4</accession>
<evidence type="ECO:0000313" key="9">
    <source>
        <dbReference type="EMBL" id="QPS45775.1"/>
    </source>
</evidence>
<dbReference type="KEGG" id="bhg:I6G56_26925"/>
<dbReference type="EMBL" id="CP065686">
    <property type="protein sequence ID" value="QPS45430.1"/>
    <property type="molecule type" value="Genomic_DNA"/>
</dbReference>
<dbReference type="KEGG" id="bhg:I6G56_09125"/>
<evidence type="ECO:0000259" key="1">
    <source>
        <dbReference type="Pfam" id="PF01609"/>
    </source>
</evidence>
<evidence type="ECO:0000313" key="4">
    <source>
        <dbReference type="EMBL" id="QPS43737.1"/>
    </source>
</evidence>
<dbReference type="KEGG" id="bhg:I6G56_02285"/>
<dbReference type="KEGG" id="bhg:I6G56_15425"/>
<dbReference type="InterPro" id="IPR032806">
    <property type="entry name" value="YbfD_N"/>
</dbReference>
<dbReference type="GO" id="GO:0006313">
    <property type="term" value="P:DNA transposition"/>
    <property type="evidence" value="ECO:0007669"/>
    <property type="project" value="InterPro"/>
</dbReference>
<dbReference type="Pfam" id="PF13808">
    <property type="entry name" value="DDE_Tnp_1_assoc"/>
    <property type="match status" value="1"/>
</dbReference>
<name>A0A7U4PBF4_9BURK</name>